<dbReference type="InterPro" id="IPR029787">
    <property type="entry name" value="Nucleotide_cyclase"/>
</dbReference>
<evidence type="ECO:0000259" key="1">
    <source>
        <dbReference type="PROSITE" id="PS50125"/>
    </source>
</evidence>
<reference evidence="2" key="1">
    <citation type="journal article" date="2014" name="Front. Microbiol.">
        <title>High frequency of phylogenetically diverse reductive dehalogenase-homologous genes in deep subseafloor sedimentary metagenomes.</title>
        <authorList>
            <person name="Kawai M."/>
            <person name="Futagami T."/>
            <person name="Toyoda A."/>
            <person name="Takaki Y."/>
            <person name="Nishi S."/>
            <person name="Hori S."/>
            <person name="Arai W."/>
            <person name="Tsubouchi T."/>
            <person name="Morono Y."/>
            <person name="Uchiyama I."/>
            <person name="Ito T."/>
            <person name="Fujiyama A."/>
            <person name="Inagaki F."/>
            <person name="Takami H."/>
        </authorList>
    </citation>
    <scope>NUCLEOTIDE SEQUENCE</scope>
    <source>
        <strain evidence="2">Expedition CK06-06</strain>
    </source>
</reference>
<sequence>MQSRPTGTITFLFTDIEGSTRLLQRLGDQYSDVLAAHFEILRDVLVRHGGHEESTEGDSIFAVFPGAVEAVNAAVDAQRQFAEHAWPSDTSVRVRMGIHSGEAVYGTDGYVGIDVHRAARISSAAHGGQIVLSASTAALVANALPVDVTLRTLGSHRLKDLAAAELLSQVVASGLDGDFPPLRSLNSVPHNLPVQLTDFIGRED</sequence>
<comment type="caution">
    <text evidence="2">The sequence shown here is derived from an EMBL/GenBank/DDBJ whole genome shotgun (WGS) entry which is preliminary data.</text>
</comment>
<accession>X1AWU6</accession>
<evidence type="ECO:0000313" key="2">
    <source>
        <dbReference type="EMBL" id="GAG87235.1"/>
    </source>
</evidence>
<organism evidence="2">
    <name type="scientific">marine sediment metagenome</name>
    <dbReference type="NCBI Taxonomy" id="412755"/>
    <lineage>
        <taxon>unclassified sequences</taxon>
        <taxon>metagenomes</taxon>
        <taxon>ecological metagenomes</taxon>
    </lineage>
</organism>
<dbReference type="AlphaFoldDB" id="X1AWU6"/>
<dbReference type="Gene3D" id="3.30.70.1230">
    <property type="entry name" value="Nucleotide cyclase"/>
    <property type="match status" value="1"/>
</dbReference>
<dbReference type="PANTHER" id="PTHR43081:SF1">
    <property type="entry name" value="ADENYLATE CYCLASE, TERMINAL-DIFFERENTIATION SPECIFIC"/>
    <property type="match status" value="1"/>
</dbReference>
<dbReference type="CDD" id="cd07302">
    <property type="entry name" value="CHD"/>
    <property type="match status" value="1"/>
</dbReference>
<dbReference type="InterPro" id="IPR001054">
    <property type="entry name" value="A/G_cyclase"/>
</dbReference>
<dbReference type="SMART" id="SM00044">
    <property type="entry name" value="CYCc"/>
    <property type="match status" value="1"/>
</dbReference>
<dbReference type="SUPFAM" id="SSF55073">
    <property type="entry name" value="Nucleotide cyclase"/>
    <property type="match status" value="1"/>
</dbReference>
<dbReference type="GO" id="GO:0035556">
    <property type="term" value="P:intracellular signal transduction"/>
    <property type="evidence" value="ECO:0007669"/>
    <property type="project" value="InterPro"/>
</dbReference>
<dbReference type="InterPro" id="IPR050697">
    <property type="entry name" value="Adenylyl/Guanylyl_Cyclase_3/4"/>
</dbReference>
<dbReference type="PROSITE" id="PS50125">
    <property type="entry name" value="GUANYLATE_CYCLASE_2"/>
    <property type="match status" value="1"/>
</dbReference>
<feature type="domain" description="Guanylate cyclase" evidence="1">
    <location>
        <begin position="10"/>
        <end position="122"/>
    </location>
</feature>
<dbReference type="EMBL" id="BART01018202">
    <property type="protein sequence ID" value="GAG87235.1"/>
    <property type="molecule type" value="Genomic_DNA"/>
</dbReference>
<gene>
    <name evidence="2" type="ORF">S01H4_34407</name>
</gene>
<protein>
    <recommendedName>
        <fullName evidence="1">Guanylate cyclase domain-containing protein</fullName>
    </recommendedName>
</protein>
<proteinExistence type="predicted"/>
<name>X1AWU6_9ZZZZ</name>
<dbReference type="PANTHER" id="PTHR43081">
    <property type="entry name" value="ADENYLATE CYCLASE, TERMINAL-DIFFERENTIATION SPECIFIC-RELATED"/>
    <property type="match status" value="1"/>
</dbReference>
<feature type="non-terminal residue" evidence="2">
    <location>
        <position position="204"/>
    </location>
</feature>
<dbReference type="Pfam" id="PF00211">
    <property type="entry name" value="Guanylate_cyc"/>
    <property type="match status" value="1"/>
</dbReference>
<dbReference type="GO" id="GO:0009190">
    <property type="term" value="P:cyclic nucleotide biosynthetic process"/>
    <property type="evidence" value="ECO:0007669"/>
    <property type="project" value="InterPro"/>
</dbReference>